<reference evidence="2 3" key="1">
    <citation type="submission" date="2020-05" db="EMBL/GenBank/DDBJ databases">
        <title>Whole genome shotgun sequence of Streptomyces microflavus NBRC 13062.</title>
        <authorList>
            <person name="Komaki H."/>
            <person name="Tamura T."/>
        </authorList>
    </citation>
    <scope>NUCLEOTIDE SEQUENCE [LARGE SCALE GENOMIC DNA]</scope>
    <source>
        <strain evidence="2 3">NBRC 13062</strain>
    </source>
</reference>
<feature type="region of interest" description="Disordered" evidence="1">
    <location>
        <begin position="32"/>
        <end position="127"/>
    </location>
</feature>
<accession>A0A7J0CST2</accession>
<organism evidence="2 3">
    <name type="scientific">Streptomyces microflavus</name>
    <name type="common">Streptomyces lipmanii</name>
    <dbReference type="NCBI Taxonomy" id="1919"/>
    <lineage>
        <taxon>Bacteria</taxon>
        <taxon>Bacillati</taxon>
        <taxon>Actinomycetota</taxon>
        <taxon>Actinomycetes</taxon>
        <taxon>Kitasatosporales</taxon>
        <taxon>Streptomycetaceae</taxon>
        <taxon>Streptomyces</taxon>
    </lineage>
</organism>
<dbReference type="Proteomes" id="UP000498740">
    <property type="component" value="Unassembled WGS sequence"/>
</dbReference>
<evidence type="ECO:0000256" key="1">
    <source>
        <dbReference type="SAM" id="MobiDB-lite"/>
    </source>
</evidence>
<dbReference type="EMBL" id="BLWD01000001">
    <property type="protein sequence ID" value="GFN05349.1"/>
    <property type="molecule type" value="Genomic_DNA"/>
</dbReference>
<feature type="region of interest" description="Disordered" evidence="1">
    <location>
        <begin position="1"/>
        <end position="20"/>
    </location>
</feature>
<evidence type="ECO:0000313" key="2">
    <source>
        <dbReference type="EMBL" id="GFN05349.1"/>
    </source>
</evidence>
<sequence>MTAPRPEDDTGLQGPYEQGAYGADGAFVAAVEGLADPLNDPLPEQHTSPWFRSDTAQDDTGTGVSQDAAPVDGARPQAYGGPEQPQGPRTSGTTPRGTNGTGTAPSRPLRLFPRLFPRPLRTPGPVA</sequence>
<proteinExistence type="predicted"/>
<comment type="caution">
    <text evidence="2">The sequence shown here is derived from an EMBL/GenBank/DDBJ whole genome shotgun (WGS) entry which is preliminary data.</text>
</comment>
<feature type="compositionally biased region" description="Low complexity" evidence="1">
    <location>
        <begin position="87"/>
        <end position="119"/>
    </location>
</feature>
<dbReference type="AlphaFoldDB" id="A0A7J0CST2"/>
<name>A0A7J0CST2_STRMI</name>
<gene>
    <name evidence="2" type="ORF">Smic_39050</name>
</gene>
<evidence type="ECO:0000313" key="3">
    <source>
        <dbReference type="Proteomes" id="UP000498740"/>
    </source>
</evidence>
<protein>
    <submittedName>
        <fullName evidence="2">Uncharacterized protein</fullName>
    </submittedName>
</protein>